<dbReference type="VEuPathDB" id="AmoebaDB:FDP41_005232"/>
<dbReference type="VEuPathDB" id="AmoebaDB:NF0101170"/>
<sequence>MALPISTPKKQVLSKWCNRTMGGILTTTTTTSSTTTTNSTTNSTTSNRNLVASNTYAAEKISNANSVVAAAATKNLTHPKATFQCVMNQSSPTWNVETFDPDYFYSNNLKLNVDVVLTHSREDTSCLEPSIDPSTGQSKGIVLYSSLRYQLRHCLKLSPLSPNLPCSLPQMLYMKVVLIGGTTKEAIGGVISPGPDHPNHSLEKVFASENRVQIEKVQSYKQLVHFKMSLYDLRDLNKAICELTSVEFHVFARKKQESSVQTSSSTAPNSNGSLSPKTRKTKNPSTKRSLPTALNVDMDYTGESFKRQKESLFDHHGSISQQPCYNNSISYSTSGMMNDLSFVSNTTNITTTTATSSSPLAVSANNCDALDKLINVALPSSPQEQASAMKNHNDQEEEDDDTLNLKIDDGEEVNSTTSSSPSSPQSSSNDEILLSQFCTLLNEMIQSIKSLNEQDRASALRSAVVALR</sequence>
<comment type="caution">
    <text evidence="2">The sequence shown here is derived from an EMBL/GenBank/DDBJ whole genome shotgun (WGS) entry which is preliminary data.</text>
</comment>
<evidence type="ECO:0000313" key="3">
    <source>
        <dbReference type="Proteomes" id="UP000444721"/>
    </source>
</evidence>
<dbReference type="OMA" id="SANNCDA"/>
<keyword evidence="3" id="KW-1185">Reference proteome</keyword>
<dbReference type="EMBL" id="VFQX01000043">
    <property type="protein sequence ID" value="KAF0975905.1"/>
    <property type="molecule type" value="Genomic_DNA"/>
</dbReference>
<protein>
    <submittedName>
        <fullName evidence="2">Uncharacterized protein</fullName>
    </submittedName>
</protein>
<organism evidence="2 3">
    <name type="scientific">Naegleria fowleri</name>
    <name type="common">Brain eating amoeba</name>
    <dbReference type="NCBI Taxonomy" id="5763"/>
    <lineage>
        <taxon>Eukaryota</taxon>
        <taxon>Discoba</taxon>
        <taxon>Heterolobosea</taxon>
        <taxon>Tetramitia</taxon>
        <taxon>Eutetramitia</taxon>
        <taxon>Vahlkampfiidae</taxon>
        <taxon>Naegleria</taxon>
    </lineage>
</organism>
<dbReference type="OrthoDB" id="10267072at2759"/>
<feature type="region of interest" description="Disordered" evidence="1">
    <location>
        <begin position="27"/>
        <end position="47"/>
    </location>
</feature>
<feature type="compositionally biased region" description="Polar residues" evidence="1">
    <location>
        <begin position="258"/>
        <end position="276"/>
    </location>
</feature>
<evidence type="ECO:0000256" key="1">
    <source>
        <dbReference type="SAM" id="MobiDB-lite"/>
    </source>
</evidence>
<dbReference type="RefSeq" id="XP_044560618.1">
    <property type="nucleotide sequence ID" value="XM_044708735.1"/>
</dbReference>
<dbReference type="AlphaFoldDB" id="A0A6A5BR61"/>
<dbReference type="GeneID" id="68112450"/>
<gene>
    <name evidence="2" type="ORF">FDP41_005232</name>
</gene>
<proteinExistence type="predicted"/>
<reference evidence="2 3" key="1">
    <citation type="journal article" date="2019" name="Sci. Rep.">
        <title>Nanopore sequencing improves the draft genome of the human pathogenic amoeba Naegleria fowleri.</title>
        <authorList>
            <person name="Liechti N."/>
            <person name="Schurch N."/>
            <person name="Bruggmann R."/>
            <person name="Wittwer M."/>
        </authorList>
    </citation>
    <scope>NUCLEOTIDE SEQUENCE [LARGE SCALE GENOMIC DNA]</scope>
    <source>
        <strain evidence="2 3">ATCC 30894</strain>
    </source>
</reference>
<dbReference type="VEuPathDB" id="AmoebaDB:NfTy_052590"/>
<feature type="region of interest" description="Disordered" evidence="1">
    <location>
        <begin position="257"/>
        <end position="294"/>
    </location>
</feature>
<dbReference type="Proteomes" id="UP000444721">
    <property type="component" value="Unassembled WGS sequence"/>
</dbReference>
<name>A0A6A5BR61_NAEFO</name>
<evidence type="ECO:0000313" key="2">
    <source>
        <dbReference type="EMBL" id="KAF0975905.1"/>
    </source>
</evidence>
<accession>A0A6A5BR61</accession>